<evidence type="ECO:0000313" key="4">
    <source>
        <dbReference type="Proteomes" id="UP001501035"/>
    </source>
</evidence>
<dbReference type="RefSeq" id="WP_414651763.1">
    <property type="nucleotide sequence ID" value="NZ_BAAAVS010000058.1"/>
</dbReference>
<dbReference type="EMBL" id="BAAAVS010000058">
    <property type="protein sequence ID" value="GAA3047587.1"/>
    <property type="molecule type" value="Genomic_DNA"/>
</dbReference>
<comment type="caution">
    <text evidence="3">The sequence shown here is derived from an EMBL/GenBank/DDBJ whole genome shotgun (WGS) entry which is preliminary data.</text>
</comment>
<evidence type="ECO:0000313" key="3">
    <source>
        <dbReference type="EMBL" id="GAA3047587.1"/>
    </source>
</evidence>
<gene>
    <name evidence="3" type="ORF">GCM10010528_28540</name>
</gene>
<keyword evidence="4" id="KW-1185">Reference proteome</keyword>
<dbReference type="Pfam" id="PF11361">
    <property type="entry name" value="DUF3159"/>
    <property type="match status" value="1"/>
</dbReference>
<feature type="transmembrane region" description="Helical" evidence="2">
    <location>
        <begin position="55"/>
        <end position="75"/>
    </location>
</feature>
<protein>
    <submittedName>
        <fullName evidence="3">DUF3159 domain-containing protein</fullName>
    </submittedName>
</protein>
<accession>A0ABP6LNR2</accession>
<evidence type="ECO:0000256" key="1">
    <source>
        <dbReference type="SAM" id="MobiDB-lite"/>
    </source>
</evidence>
<keyword evidence="2" id="KW-1133">Transmembrane helix</keyword>
<keyword evidence="2" id="KW-0812">Transmembrane</keyword>
<keyword evidence="2" id="KW-0472">Membrane</keyword>
<dbReference type="PIRSF" id="PIRSF010219">
    <property type="entry name" value="UCP010219"/>
    <property type="match status" value="1"/>
</dbReference>
<feature type="transmembrane region" description="Helical" evidence="2">
    <location>
        <begin position="82"/>
        <end position="100"/>
    </location>
</feature>
<dbReference type="InterPro" id="IPR016566">
    <property type="entry name" value="UCP010219"/>
</dbReference>
<organism evidence="3 4">
    <name type="scientific">Gordonia defluvii</name>
    <dbReference type="NCBI Taxonomy" id="283718"/>
    <lineage>
        <taxon>Bacteria</taxon>
        <taxon>Bacillati</taxon>
        <taxon>Actinomycetota</taxon>
        <taxon>Actinomycetes</taxon>
        <taxon>Mycobacteriales</taxon>
        <taxon>Gordoniaceae</taxon>
        <taxon>Gordonia</taxon>
    </lineage>
</organism>
<feature type="transmembrane region" description="Helical" evidence="2">
    <location>
        <begin position="112"/>
        <end position="135"/>
    </location>
</feature>
<reference evidence="4" key="1">
    <citation type="journal article" date="2019" name="Int. J. Syst. Evol. Microbiol.">
        <title>The Global Catalogue of Microorganisms (GCM) 10K type strain sequencing project: providing services to taxonomists for standard genome sequencing and annotation.</title>
        <authorList>
            <consortium name="The Broad Institute Genomics Platform"/>
            <consortium name="The Broad Institute Genome Sequencing Center for Infectious Disease"/>
            <person name="Wu L."/>
            <person name="Ma J."/>
        </authorList>
    </citation>
    <scope>NUCLEOTIDE SEQUENCE [LARGE SCALE GENOMIC DNA]</scope>
    <source>
        <strain evidence="4">JCM 14234</strain>
    </source>
</reference>
<evidence type="ECO:0000256" key="2">
    <source>
        <dbReference type="SAM" id="Phobius"/>
    </source>
</evidence>
<proteinExistence type="predicted"/>
<feature type="transmembrane region" description="Helical" evidence="2">
    <location>
        <begin position="188"/>
        <end position="212"/>
    </location>
</feature>
<name>A0ABP6LNR2_9ACTN</name>
<feature type="region of interest" description="Disordered" evidence="1">
    <location>
        <begin position="1"/>
        <end position="23"/>
    </location>
</feature>
<dbReference type="Proteomes" id="UP001501035">
    <property type="component" value="Unassembled WGS sequence"/>
</dbReference>
<sequence length="235" mass="25360">MTESQAAPDHEGRTPTAPDHEDEREARTLLDQMGGVSGLVYSTLPILVFVPANTWFGLTGAIIAALAVATAILLYRVARREDVSPALSGFIGVAICAYIAHRTGSAKGYFLFGIWTMLVYSAVLVVSIIVRWPLVGLVWNLINGDGTAWRRHRPTLIAYDVATGVWAAVFIARYLVQSHLYDTGHTGVLAATRIAMGWPLTILAVGATVLLVRRADRGEDEIAARADAAETPPPR</sequence>
<feature type="compositionally biased region" description="Basic and acidic residues" evidence="1">
    <location>
        <begin position="8"/>
        <end position="23"/>
    </location>
</feature>
<feature type="transmembrane region" description="Helical" evidence="2">
    <location>
        <begin position="156"/>
        <end position="176"/>
    </location>
</feature>